<dbReference type="Gene3D" id="2.50.20.10">
    <property type="entry name" value="Lipoprotein localisation LolA/LolB/LppX"/>
    <property type="match status" value="1"/>
</dbReference>
<dbReference type="InterPro" id="IPR052944">
    <property type="entry name" value="Sporulation_related"/>
</dbReference>
<evidence type="ECO:0000256" key="1">
    <source>
        <dbReference type="SAM" id="MobiDB-lite"/>
    </source>
</evidence>
<feature type="compositionally biased region" description="Basic and acidic residues" evidence="1">
    <location>
        <begin position="164"/>
        <end position="179"/>
    </location>
</feature>
<dbReference type="EMBL" id="JAELVF020000001">
    <property type="protein sequence ID" value="MBU7598364.1"/>
    <property type="molecule type" value="Genomic_DNA"/>
</dbReference>
<gene>
    <name evidence="3" type="ORF">JGS22_012240</name>
</gene>
<sequence>MTGTEDTTGSTDAAAPRPRRRAARYAVPVAVLTVAVASIGLVPALADNGDPDLPSLSAEELVAKIAESDVEHFSGTVKTRADLGLPGGSLQDMLPSGDPSLGESAAADADASARLATLLNGKHTVDVAVDGPKKQRATLKGDRGAYTMVHNGGSVWGYDSESKTAFRGEAPDGADRQGPPEDALPKGANPQQLAKELLDRLEDTTSVSVQGTTRVADRDAYQLAVKPKGAPDSTIDALRIAVDAENGVPLKVTLDARGGGDPIGEVAFQDVDFGKPAASTFDFTPPKGTTVIDEEELAKHRPEPGDLLGSLPGLEGLPGIDALLDGKHGQHGKDGKHPEGLKVVGKGWSTVLVMDAPESAEGGKAPELPEGGRMGKLLDAYTDRVEGDFGKGRVVGTKVVNALLTDDGSVYVGAVTKEGLIKAANAG</sequence>
<feature type="region of interest" description="Disordered" evidence="1">
    <location>
        <begin position="164"/>
        <end position="188"/>
    </location>
</feature>
<keyword evidence="2" id="KW-1133">Transmembrane helix</keyword>
<evidence type="ECO:0000313" key="4">
    <source>
        <dbReference type="Proteomes" id="UP000694501"/>
    </source>
</evidence>
<protein>
    <submittedName>
        <fullName evidence="3">DUF2092 domain-containing protein</fullName>
    </submittedName>
</protein>
<feature type="compositionally biased region" description="Polar residues" evidence="1">
    <location>
        <begin position="1"/>
        <end position="11"/>
    </location>
</feature>
<dbReference type="RefSeq" id="WP_211041891.1">
    <property type="nucleotide sequence ID" value="NZ_JAELVF020000001.1"/>
</dbReference>
<feature type="region of interest" description="Disordered" evidence="1">
    <location>
        <begin position="1"/>
        <end position="20"/>
    </location>
</feature>
<name>A0A949JGY1_9ACTN</name>
<organism evidence="3 4">
    <name type="scientific">Streptomyces tardus</name>
    <dbReference type="NCBI Taxonomy" id="2780544"/>
    <lineage>
        <taxon>Bacteria</taxon>
        <taxon>Bacillati</taxon>
        <taxon>Actinomycetota</taxon>
        <taxon>Actinomycetes</taxon>
        <taxon>Kitasatosporales</taxon>
        <taxon>Streptomycetaceae</taxon>
        <taxon>Streptomyces</taxon>
    </lineage>
</organism>
<dbReference type="PANTHER" id="PTHR37507:SF2">
    <property type="entry name" value="SPORULATION PROTEIN YDCC"/>
    <property type="match status" value="1"/>
</dbReference>
<dbReference type="PANTHER" id="PTHR37507">
    <property type="entry name" value="SPORULATION PROTEIN YDCC"/>
    <property type="match status" value="1"/>
</dbReference>
<dbReference type="Proteomes" id="UP000694501">
    <property type="component" value="Unassembled WGS sequence"/>
</dbReference>
<reference evidence="3" key="1">
    <citation type="submission" date="2021-06" db="EMBL/GenBank/DDBJ databases">
        <title>Sequencing of actinobacteria type strains.</title>
        <authorList>
            <person name="Nguyen G.-S."/>
            <person name="Wentzel A."/>
        </authorList>
    </citation>
    <scope>NUCLEOTIDE SEQUENCE</scope>
    <source>
        <strain evidence="3">P38-E01</strain>
    </source>
</reference>
<accession>A0A949JGY1</accession>
<keyword evidence="2" id="KW-0812">Transmembrane</keyword>
<evidence type="ECO:0000313" key="3">
    <source>
        <dbReference type="EMBL" id="MBU7598364.1"/>
    </source>
</evidence>
<dbReference type="InterPro" id="IPR029046">
    <property type="entry name" value="LolA/LolB/LppX"/>
</dbReference>
<keyword evidence="2" id="KW-0472">Membrane</keyword>
<comment type="caution">
    <text evidence="3">The sequence shown here is derived from an EMBL/GenBank/DDBJ whole genome shotgun (WGS) entry which is preliminary data.</text>
</comment>
<proteinExistence type="predicted"/>
<evidence type="ECO:0000256" key="2">
    <source>
        <dbReference type="SAM" id="Phobius"/>
    </source>
</evidence>
<keyword evidence="4" id="KW-1185">Reference proteome</keyword>
<dbReference type="AlphaFoldDB" id="A0A949JGY1"/>
<dbReference type="SUPFAM" id="SSF89392">
    <property type="entry name" value="Prokaryotic lipoproteins and lipoprotein localization factors"/>
    <property type="match status" value="1"/>
</dbReference>
<feature type="transmembrane region" description="Helical" evidence="2">
    <location>
        <begin position="25"/>
        <end position="46"/>
    </location>
</feature>